<evidence type="ECO:0000259" key="11">
    <source>
        <dbReference type="Pfam" id="PF20771"/>
    </source>
</evidence>
<reference evidence="13" key="1">
    <citation type="submission" date="2013-10" db="EMBL/GenBank/DDBJ databases">
        <authorList>
            <person name="Schartl M."/>
            <person name="Warren W."/>
        </authorList>
    </citation>
    <scope>NUCLEOTIDE SEQUENCE [LARGE SCALE GENOMIC DNA]</scope>
    <source>
        <strain evidence="13">female</strain>
    </source>
</reference>
<evidence type="ECO:0000259" key="10">
    <source>
        <dbReference type="Pfam" id="PF10577"/>
    </source>
</evidence>
<evidence type="ECO:0000256" key="5">
    <source>
        <dbReference type="ARBA" id="ARBA00022989"/>
    </source>
</evidence>
<reference evidence="12" key="2">
    <citation type="submission" date="2025-08" db="UniProtKB">
        <authorList>
            <consortium name="Ensembl"/>
        </authorList>
    </citation>
    <scope>IDENTIFICATION</scope>
</reference>
<dbReference type="InterPro" id="IPR049175">
    <property type="entry name" value="FAM171_C"/>
</dbReference>
<dbReference type="Proteomes" id="UP000028760">
    <property type="component" value="Unassembled WGS sequence"/>
</dbReference>
<feature type="region of interest" description="Disordered" evidence="8">
    <location>
        <begin position="566"/>
        <end position="620"/>
    </location>
</feature>
<dbReference type="InterPro" id="IPR018890">
    <property type="entry name" value="FAM171"/>
</dbReference>
<sequence>SSFVLRVQVSDMLTGRPLSKAAVELFVNHTLRSAAFSGGAGDARLHVPFHAGLPVAVATSKQGFISALLLWETSRKPIFSSVTLSLLALTRGNVWLFDDSVLITSRTAAAVSQATVRFPQRLLNLTLGGNLTAIRSYLTVPRLTSDQGDSLNTLGIVSSKSGFVSVELSPVAAVSVQLFSGDVELDVSGPIQISLNVPESRGLRESDVVPAWFFSRTAGGWMRNGLGKMALVDGKLMWTFTAPHLGYWIAAPLTSSRGRFLLQTLVDFVSQHWFFLVVLAGGTLVIIVCLLFGLLCYCRKKLIWKHFLLPDFVTHLNYCHFGPKNTKISTKLHILVPLMIKKFFIYFYLTKKRNFSEIKPRQTAAVVRKDQTTSTDDEESETSGQNQNQNQSNGFCVPAKSSDVIANPGDVVVSLDGNELDFIGATSEQTQTPDGLFFYNQPVAILPAPAVFHLEEHPAQSDWSRSATLPRASNGAAATEPLRKESFTQTLQTEEQLRTADGSEPASRTAFVLPESASVPGTLNKLAGSRHSVHAVTGLSKVTLPQAPRAWFVSLEGKPAAEIRYAGSEQQRRRRTMESRETSLDSGVDLSELNQTTGRRVTLERNATFIKNPTNKNTQQ</sequence>
<keyword evidence="3 9" id="KW-0812">Transmembrane</keyword>
<keyword evidence="4" id="KW-0732">Signal</keyword>
<evidence type="ECO:0000256" key="2">
    <source>
        <dbReference type="ARBA" id="ARBA00006818"/>
    </source>
</evidence>
<name>A0A087YBR3_POEFO</name>
<feature type="transmembrane region" description="Helical" evidence="9">
    <location>
        <begin position="332"/>
        <end position="349"/>
    </location>
</feature>
<dbReference type="GeneTree" id="ENSGT00950000183184"/>
<proteinExistence type="inferred from homology"/>
<evidence type="ECO:0000313" key="13">
    <source>
        <dbReference type="Proteomes" id="UP000028760"/>
    </source>
</evidence>
<evidence type="ECO:0000256" key="1">
    <source>
        <dbReference type="ARBA" id="ARBA00004479"/>
    </source>
</evidence>
<dbReference type="InterPro" id="IPR048530">
    <property type="entry name" value="FAM171_N"/>
</dbReference>
<feature type="domain" description="FAM171 N-terminal" evidence="10">
    <location>
        <begin position="4"/>
        <end position="251"/>
    </location>
</feature>
<keyword evidence="7" id="KW-0325">Glycoprotein</keyword>
<dbReference type="PANTHER" id="PTHR31626:SF2">
    <property type="entry name" value="PROTEIN FAM171B"/>
    <property type="match status" value="1"/>
</dbReference>
<feature type="compositionally biased region" description="Low complexity" evidence="8">
    <location>
        <begin position="382"/>
        <end position="393"/>
    </location>
</feature>
<feature type="transmembrane region" description="Helical" evidence="9">
    <location>
        <begin position="273"/>
        <end position="297"/>
    </location>
</feature>
<feature type="domain" description="FAM171 C-terminal" evidence="11">
    <location>
        <begin position="478"/>
        <end position="601"/>
    </location>
</feature>
<dbReference type="AlphaFoldDB" id="A0A087YBR3"/>
<accession>A0A087YBR3</accession>
<dbReference type="eggNOG" id="ENOG502QRHY">
    <property type="taxonomic scope" value="Eukaryota"/>
</dbReference>
<dbReference type="Pfam" id="PF10577">
    <property type="entry name" value="FAM171A1-2-B_N"/>
    <property type="match status" value="1"/>
</dbReference>
<evidence type="ECO:0000256" key="3">
    <source>
        <dbReference type="ARBA" id="ARBA00022692"/>
    </source>
</evidence>
<evidence type="ECO:0000256" key="9">
    <source>
        <dbReference type="SAM" id="Phobius"/>
    </source>
</evidence>
<feature type="region of interest" description="Disordered" evidence="8">
    <location>
        <begin position="366"/>
        <end position="393"/>
    </location>
</feature>
<evidence type="ECO:0008006" key="14">
    <source>
        <dbReference type="Google" id="ProtNLM"/>
    </source>
</evidence>
<dbReference type="OMA" id="INQGNIW"/>
<dbReference type="Ensembl" id="ENSPFOT00000015488.1">
    <property type="protein sequence ID" value="ENSPFOP00000015466.1"/>
    <property type="gene ID" value="ENSPFOG00000015399.1"/>
</dbReference>
<comment type="subcellular location">
    <subcellularLocation>
        <location evidence="1">Membrane</location>
        <topology evidence="1">Single-pass type I membrane protein</topology>
    </subcellularLocation>
</comment>
<evidence type="ECO:0000313" key="12">
    <source>
        <dbReference type="Ensembl" id="ENSPFOP00000015466.1"/>
    </source>
</evidence>
<comment type="similarity">
    <text evidence="2">Belongs to the FAM171 family.</text>
</comment>
<reference evidence="12" key="3">
    <citation type="submission" date="2025-09" db="UniProtKB">
        <authorList>
            <consortium name="Ensembl"/>
        </authorList>
    </citation>
    <scope>IDENTIFICATION</scope>
</reference>
<feature type="region of interest" description="Disordered" evidence="8">
    <location>
        <begin position="461"/>
        <end position="489"/>
    </location>
</feature>
<evidence type="ECO:0000256" key="4">
    <source>
        <dbReference type="ARBA" id="ARBA00022729"/>
    </source>
</evidence>
<dbReference type="GO" id="GO:0016020">
    <property type="term" value="C:membrane"/>
    <property type="evidence" value="ECO:0007669"/>
    <property type="project" value="UniProtKB-SubCell"/>
</dbReference>
<dbReference type="Pfam" id="PF20771">
    <property type="entry name" value="FAM171A1-2-B_C"/>
    <property type="match status" value="1"/>
</dbReference>
<feature type="compositionally biased region" description="Polar residues" evidence="8">
    <location>
        <begin position="609"/>
        <end position="620"/>
    </location>
</feature>
<dbReference type="EMBL" id="AYCK01004805">
    <property type="status" value="NOT_ANNOTATED_CDS"/>
    <property type="molecule type" value="Genomic_DNA"/>
</dbReference>
<organism evidence="12 13">
    <name type="scientific">Poecilia formosa</name>
    <name type="common">Amazon molly</name>
    <name type="synonym">Limia formosa</name>
    <dbReference type="NCBI Taxonomy" id="48698"/>
    <lineage>
        <taxon>Eukaryota</taxon>
        <taxon>Metazoa</taxon>
        <taxon>Chordata</taxon>
        <taxon>Craniata</taxon>
        <taxon>Vertebrata</taxon>
        <taxon>Euteleostomi</taxon>
        <taxon>Actinopterygii</taxon>
        <taxon>Neopterygii</taxon>
        <taxon>Teleostei</taxon>
        <taxon>Neoteleostei</taxon>
        <taxon>Acanthomorphata</taxon>
        <taxon>Ovalentaria</taxon>
        <taxon>Atherinomorphae</taxon>
        <taxon>Cyprinodontiformes</taxon>
        <taxon>Poeciliidae</taxon>
        <taxon>Poeciliinae</taxon>
        <taxon>Poecilia</taxon>
    </lineage>
</organism>
<evidence type="ECO:0000256" key="6">
    <source>
        <dbReference type="ARBA" id="ARBA00023136"/>
    </source>
</evidence>
<protein>
    <recommendedName>
        <fullName evidence="14">Family with sequence similarity 171 member B</fullName>
    </recommendedName>
</protein>
<dbReference type="PANTHER" id="PTHR31626">
    <property type="entry name" value="SUSHI DOMAIN-CONTAINING PROTEIN"/>
    <property type="match status" value="1"/>
</dbReference>
<keyword evidence="6 9" id="KW-0472">Membrane</keyword>
<keyword evidence="13" id="KW-1185">Reference proteome</keyword>
<evidence type="ECO:0000256" key="8">
    <source>
        <dbReference type="SAM" id="MobiDB-lite"/>
    </source>
</evidence>
<evidence type="ECO:0000256" key="7">
    <source>
        <dbReference type="ARBA" id="ARBA00023180"/>
    </source>
</evidence>
<keyword evidence="5 9" id="KW-1133">Transmembrane helix</keyword>